<dbReference type="Pfam" id="PF03960">
    <property type="entry name" value="ArsC"/>
    <property type="match status" value="1"/>
</dbReference>
<sequence length="118" mass="13440">MRKTYQLNTCNTCQRILGEYGERPNLEVINIGDHPITEAELDHMKDLAGSYEALFSRRAMKYRSMGLADKVLAEEDYRRLILEEYTFLKRPVTIVGKNIFVGNSKKVVAATIEALNGL</sequence>
<dbReference type="SUPFAM" id="SSF52833">
    <property type="entry name" value="Thioredoxin-like"/>
    <property type="match status" value="1"/>
</dbReference>
<gene>
    <name evidence="3" type="ORF">GGR27_002230</name>
</gene>
<proteinExistence type="inferred from homology"/>
<comment type="similarity">
    <text evidence="1 2">Belongs to the ArsC family.</text>
</comment>
<dbReference type="InterPro" id="IPR006660">
    <property type="entry name" value="Arsenate_reductase-like"/>
</dbReference>
<dbReference type="Gene3D" id="3.40.30.10">
    <property type="entry name" value="Glutaredoxin"/>
    <property type="match status" value="1"/>
</dbReference>
<dbReference type="PROSITE" id="PS51353">
    <property type="entry name" value="ARSC"/>
    <property type="match status" value="1"/>
</dbReference>
<evidence type="ECO:0000313" key="4">
    <source>
        <dbReference type="Proteomes" id="UP000770785"/>
    </source>
</evidence>
<dbReference type="RefSeq" id="WP_168037485.1">
    <property type="nucleotide sequence ID" value="NZ_JAATJH010000003.1"/>
</dbReference>
<keyword evidence="4" id="KW-1185">Reference proteome</keyword>
<protein>
    <submittedName>
        <fullName evidence="3">Arsenate reductase</fullName>
        <ecNumber evidence="3">1.20.4.1</ecNumber>
    </submittedName>
</protein>
<evidence type="ECO:0000256" key="2">
    <source>
        <dbReference type="PROSITE-ProRule" id="PRU01282"/>
    </source>
</evidence>
<dbReference type="Proteomes" id="UP000770785">
    <property type="component" value="Unassembled WGS sequence"/>
</dbReference>
<comment type="caution">
    <text evidence="3">The sequence shown here is derived from an EMBL/GenBank/DDBJ whole genome shotgun (WGS) entry which is preliminary data.</text>
</comment>
<accession>A0ABX0XCB0</accession>
<reference evidence="3 4" key="1">
    <citation type="submission" date="2020-03" db="EMBL/GenBank/DDBJ databases">
        <title>Genomic Encyclopedia of Type Strains, Phase IV (KMG-IV): sequencing the most valuable type-strain genomes for metagenomic binning, comparative biology and taxonomic classification.</title>
        <authorList>
            <person name="Goeker M."/>
        </authorList>
    </citation>
    <scope>NUCLEOTIDE SEQUENCE [LARGE SCALE GENOMIC DNA]</scope>
    <source>
        <strain evidence="3 4">DSM 105096</strain>
    </source>
</reference>
<dbReference type="InterPro" id="IPR036249">
    <property type="entry name" value="Thioredoxin-like_sf"/>
</dbReference>
<evidence type="ECO:0000256" key="1">
    <source>
        <dbReference type="ARBA" id="ARBA00007198"/>
    </source>
</evidence>
<evidence type="ECO:0000313" key="3">
    <source>
        <dbReference type="EMBL" id="NJC26720.1"/>
    </source>
</evidence>
<name>A0ABX0XCB0_9BACT</name>
<dbReference type="EMBL" id="JAATJH010000003">
    <property type="protein sequence ID" value="NJC26720.1"/>
    <property type="molecule type" value="Genomic_DNA"/>
</dbReference>
<dbReference type="EC" id="1.20.4.1" evidence="3"/>
<organism evidence="3 4">
    <name type="scientific">Neolewinella antarctica</name>
    <dbReference type="NCBI Taxonomy" id="442734"/>
    <lineage>
        <taxon>Bacteria</taxon>
        <taxon>Pseudomonadati</taxon>
        <taxon>Bacteroidota</taxon>
        <taxon>Saprospiria</taxon>
        <taxon>Saprospirales</taxon>
        <taxon>Lewinellaceae</taxon>
        <taxon>Neolewinella</taxon>
    </lineage>
</organism>
<keyword evidence="3" id="KW-0560">Oxidoreductase</keyword>
<dbReference type="GO" id="GO:0008794">
    <property type="term" value="F:arsenate reductase (glutaredoxin) activity"/>
    <property type="evidence" value="ECO:0007669"/>
    <property type="project" value="UniProtKB-EC"/>
</dbReference>